<evidence type="ECO:0000313" key="1">
    <source>
        <dbReference type="EMBL" id="MDK7394329.1"/>
    </source>
</evidence>
<gene>
    <name evidence="1" type="ORF">OWO78_23575</name>
</gene>
<dbReference type="RefSeq" id="WP_000103019.1">
    <property type="nucleotide sequence ID" value="NZ_CP099450.1"/>
</dbReference>
<comment type="caution">
    <text evidence="1">The sequence shown here is derived from an EMBL/GenBank/DDBJ whole genome shotgun (WGS) entry which is preliminary data.</text>
</comment>
<organism evidence="1 2">
    <name type="scientific">Bacillus pacificus</name>
    <dbReference type="NCBI Taxonomy" id="2026187"/>
    <lineage>
        <taxon>Bacteria</taxon>
        <taxon>Bacillati</taxon>
        <taxon>Bacillota</taxon>
        <taxon>Bacilli</taxon>
        <taxon>Bacillales</taxon>
        <taxon>Bacillaceae</taxon>
        <taxon>Bacillus</taxon>
        <taxon>Bacillus cereus group</taxon>
    </lineage>
</organism>
<name>A0AAP5FYY9_9BACI</name>
<protein>
    <submittedName>
        <fullName evidence="1">Uncharacterized protein</fullName>
    </submittedName>
</protein>
<evidence type="ECO:0000313" key="2">
    <source>
        <dbReference type="Proteomes" id="UP001174229"/>
    </source>
</evidence>
<dbReference type="AlphaFoldDB" id="A0AAP5FYY9"/>
<reference evidence="1" key="1">
    <citation type="submission" date="2022-11" db="EMBL/GenBank/DDBJ databases">
        <title>WGS-based characterization of Bacillus cereus isolated from food &amp; feed additives.</title>
        <authorList>
            <person name="Bogaerts B."/>
            <person name="Fraiture M.-A."/>
            <person name="Roosens N.H.C."/>
            <person name="De Keersmaecker S.C.J."/>
            <person name="Vanneste K."/>
        </authorList>
    </citation>
    <scope>NUCLEOTIDE SEQUENCE</scope>
    <source>
        <strain evidence="1">74.2</strain>
    </source>
</reference>
<dbReference type="EMBL" id="JAPNPE010000014">
    <property type="protein sequence ID" value="MDK7394329.1"/>
    <property type="molecule type" value="Genomic_DNA"/>
</dbReference>
<dbReference type="Proteomes" id="UP001174229">
    <property type="component" value="Unassembled WGS sequence"/>
</dbReference>
<proteinExistence type="predicted"/>
<accession>A0AAP5FYY9</accession>
<sequence>MSTFTIYEDGTNFINAFEATDTSSDVNQVSEEVKAHTKAVLQEHEGKRINKISFTSKLFGFDNHDASKYTYRFYAVGVTYEDGTAKSYRVKGEYEN</sequence>